<dbReference type="Proteomes" id="UP000499080">
    <property type="component" value="Unassembled WGS sequence"/>
</dbReference>
<reference evidence="1 2" key="1">
    <citation type="journal article" date="2019" name="Sci. Rep.">
        <title>Orb-weaving spider Araneus ventricosus genome elucidates the spidroin gene catalogue.</title>
        <authorList>
            <person name="Kono N."/>
            <person name="Nakamura H."/>
            <person name="Ohtoshi R."/>
            <person name="Moran D.A.P."/>
            <person name="Shinohara A."/>
            <person name="Yoshida Y."/>
            <person name="Fujiwara M."/>
            <person name="Mori M."/>
            <person name="Tomita M."/>
            <person name="Arakawa K."/>
        </authorList>
    </citation>
    <scope>NUCLEOTIDE SEQUENCE [LARGE SCALE GENOMIC DNA]</scope>
</reference>
<evidence type="ECO:0000313" key="2">
    <source>
        <dbReference type="Proteomes" id="UP000499080"/>
    </source>
</evidence>
<protein>
    <submittedName>
        <fullName evidence="1">Uncharacterized protein</fullName>
    </submittedName>
</protein>
<gene>
    <name evidence="1" type="ORF">AVEN_75618_1</name>
</gene>
<accession>A0A4Y2CJW9</accession>
<proteinExistence type="predicted"/>
<sequence>MGRRLTLDVRFNVYQVHIHNGYFVEPGFVSVTSRSQSRNLTTRPPIMGSSTYICTAIKRATSKPPRFMNCPVQQDNTRAGCRL</sequence>
<keyword evidence="2" id="KW-1185">Reference proteome</keyword>
<name>A0A4Y2CJW9_ARAVE</name>
<dbReference type="AlphaFoldDB" id="A0A4Y2CJW9"/>
<evidence type="ECO:0000313" key="1">
    <source>
        <dbReference type="EMBL" id="GBM04670.1"/>
    </source>
</evidence>
<dbReference type="EMBL" id="BGPR01000205">
    <property type="protein sequence ID" value="GBM04670.1"/>
    <property type="molecule type" value="Genomic_DNA"/>
</dbReference>
<comment type="caution">
    <text evidence="1">The sequence shown here is derived from an EMBL/GenBank/DDBJ whole genome shotgun (WGS) entry which is preliminary data.</text>
</comment>
<organism evidence="1 2">
    <name type="scientific">Araneus ventricosus</name>
    <name type="common">Orbweaver spider</name>
    <name type="synonym">Epeira ventricosa</name>
    <dbReference type="NCBI Taxonomy" id="182803"/>
    <lineage>
        <taxon>Eukaryota</taxon>
        <taxon>Metazoa</taxon>
        <taxon>Ecdysozoa</taxon>
        <taxon>Arthropoda</taxon>
        <taxon>Chelicerata</taxon>
        <taxon>Arachnida</taxon>
        <taxon>Araneae</taxon>
        <taxon>Araneomorphae</taxon>
        <taxon>Entelegynae</taxon>
        <taxon>Araneoidea</taxon>
        <taxon>Araneidae</taxon>
        <taxon>Araneus</taxon>
    </lineage>
</organism>